<gene>
    <name evidence="6" type="ORF">M6D93_15030</name>
</gene>
<feature type="domain" description="Response regulatory" evidence="4">
    <location>
        <begin position="2"/>
        <end position="116"/>
    </location>
</feature>
<name>A0ABY4QVF4_9ACTN</name>
<dbReference type="InterPro" id="IPR001867">
    <property type="entry name" value="OmpR/PhoB-type_DNA-bd"/>
</dbReference>
<keyword evidence="2" id="KW-0597">Phosphoprotein</keyword>
<feature type="modified residue" description="4-aspartylphosphate" evidence="2">
    <location>
        <position position="51"/>
    </location>
</feature>
<dbReference type="InterPro" id="IPR036388">
    <property type="entry name" value="WH-like_DNA-bd_sf"/>
</dbReference>
<sequence length="230" mass="26155">MRILVAEDDVRMASMLRRGLSEDGYTVDVVRDGTDAIWQATEHSYDAIVLDLMLPGADGFEVCRRLREADRWAPVLMLTARTDVADRVRGLDAGADDYLAKPFSFSELTARLRALMRRGARPRPTTLEVDTLRLDPALHQAWRNEELLDLSPKEFALLELFLRHPGELLSRTRILEHVWDFAYDGASNVVDQYVAYLRRKIDRPFGLEQLETVRGAGYRLLEQARPAAGS</sequence>
<accession>A0ABY4QVF4</accession>
<dbReference type="Proteomes" id="UP001056336">
    <property type="component" value="Chromosome"/>
</dbReference>
<evidence type="ECO:0000259" key="4">
    <source>
        <dbReference type="PROSITE" id="PS50110"/>
    </source>
</evidence>
<dbReference type="InterPro" id="IPR001789">
    <property type="entry name" value="Sig_transdc_resp-reg_receiver"/>
</dbReference>
<dbReference type="Gene3D" id="6.10.250.690">
    <property type="match status" value="1"/>
</dbReference>
<dbReference type="RefSeq" id="WP_249770287.1">
    <property type="nucleotide sequence ID" value="NZ_CP097332.1"/>
</dbReference>
<dbReference type="InterPro" id="IPR011006">
    <property type="entry name" value="CheY-like_superfamily"/>
</dbReference>
<evidence type="ECO:0000259" key="5">
    <source>
        <dbReference type="PROSITE" id="PS51755"/>
    </source>
</evidence>
<dbReference type="PROSITE" id="PS51755">
    <property type="entry name" value="OMPR_PHOB"/>
    <property type="match status" value="1"/>
</dbReference>
<dbReference type="Gene3D" id="1.10.10.10">
    <property type="entry name" value="Winged helix-like DNA-binding domain superfamily/Winged helix DNA-binding domain"/>
    <property type="match status" value="1"/>
</dbReference>
<proteinExistence type="predicted"/>
<reference evidence="6" key="1">
    <citation type="journal article" date="2018" name="Int. J. Syst. Evol. Microbiol.">
        <title>Jatrophihabitans telluris sp. nov., isolated from sediment soil of lava forest wetlands and the emended description of the genus Jatrophihabitans.</title>
        <authorList>
            <person name="Lee K.C."/>
            <person name="Suh M.K."/>
            <person name="Eom M.K."/>
            <person name="Kim K.K."/>
            <person name="Kim J.S."/>
            <person name="Kim D.S."/>
            <person name="Ko S.H."/>
            <person name="Shin Y.K."/>
            <person name="Lee J.S."/>
        </authorList>
    </citation>
    <scope>NUCLEOTIDE SEQUENCE</scope>
    <source>
        <strain evidence="6">N237</strain>
    </source>
</reference>
<dbReference type="EMBL" id="CP097332">
    <property type="protein sequence ID" value="UQX87604.1"/>
    <property type="molecule type" value="Genomic_DNA"/>
</dbReference>
<reference evidence="6" key="2">
    <citation type="submission" date="2022-05" db="EMBL/GenBank/DDBJ databases">
        <authorList>
            <person name="Kim J.-S."/>
            <person name="Lee K."/>
            <person name="Suh M."/>
            <person name="Eom M."/>
            <person name="Kim J.-S."/>
            <person name="Kim D.-S."/>
            <person name="Ko S.-H."/>
            <person name="Shin Y."/>
            <person name="Lee J.-S."/>
        </authorList>
    </citation>
    <scope>NUCLEOTIDE SEQUENCE</scope>
    <source>
        <strain evidence="6">N237</strain>
    </source>
</reference>
<organism evidence="6 7">
    <name type="scientific">Jatrophihabitans telluris</name>
    <dbReference type="NCBI Taxonomy" id="2038343"/>
    <lineage>
        <taxon>Bacteria</taxon>
        <taxon>Bacillati</taxon>
        <taxon>Actinomycetota</taxon>
        <taxon>Actinomycetes</taxon>
        <taxon>Jatrophihabitantales</taxon>
        <taxon>Jatrophihabitantaceae</taxon>
        <taxon>Jatrophihabitans</taxon>
    </lineage>
</organism>
<dbReference type="InterPro" id="IPR039420">
    <property type="entry name" value="WalR-like"/>
</dbReference>
<evidence type="ECO:0000256" key="3">
    <source>
        <dbReference type="PROSITE-ProRule" id="PRU01091"/>
    </source>
</evidence>
<evidence type="ECO:0000313" key="7">
    <source>
        <dbReference type="Proteomes" id="UP001056336"/>
    </source>
</evidence>
<keyword evidence="7" id="KW-1185">Reference proteome</keyword>
<dbReference type="CDD" id="cd00383">
    <property type="entry name" value="trans_reg_C"/>
    <property type="match status" value="1"/>
</dbReference>
<dbReference type="PANTHER" id="PTHR48111">
    <property type="entry name" value="REGULATOR OF RPOS"/>
    <property type="match status" value="1"/>
</dbReference>
<feature type="domain" description="OmpR/PhoB-type" evidence="5">
    <location>
        <begin position="124"/>
        <end position="222"/>
    </location>
</feature>
<keyword evidence="1 3" id="KW-0238">DNA-binding</keyword>
<dbReference type="CDD" id="cd19935">
    <property type="entry name" value="REC_OmpR_CusR-like"/>
    <property type="match status" value="1"/>
</dbReference>
<dbReference type="SMART" id="SM00862">
    <property type="entry name" value="Trans_reg_C"/>
    <property type="match status" value="1"/>
</dbReference>
<dbReference type="Pfam" id="PF00072">
    <property type="entry name" value="Response_reg"/>
    <property type="match status" value="1"/>
</dbReference>
<dbReference type="Gene3D" id="3.40.50.2300">
    <property type="match status" value="1"/>
</dbReference>
<dbReference type="PROSITE" id="PS50110">
    <property type="entry name" value="RESPONSE_REGULATORY"/>
    <property type="match status" value="1"/>
</dbReference>
<dbReference type="SUPFAM" id="SSF52172">
    <property type="entry name" value="CheY-like"/>
    <property type="match status" value="1"/>
</dbReference>
<dbReference type="PANTHER" id="PTHR48111:SF28">
    <property type="entry name" value="TRANSCRIPTIONAL REGULATORY PROTEIN TCRX-RELATED"/>
    <property type="match status" value="1"/>
</dbReference>
<evidence type="ECO:0000256" key="1">
    <source>
        <dbReference type="ARBA" id="ARBA00023125"/>
    </source>
</evidence>
<protein>
    <submittedName>
        <fullName evidence="6">Response regulator transcription factor</fullName>
    </submittedName>
</protein>
<feature type="DNA-binding region" description="OmpR/PhoB-type" evidence="3">
    <location>
        <begin position="124"/>
        <end position="222"/>
    </location>
</feature>
<evidence type="ECO:0000256" key="2">
    <source>
        <dbReference type="PROSITE-ProRule" id="PRU00169"/>
    </source>
</evidence>
<evidence type="ECO:0000313" key="6">
    <source>
        <dbReference type="EMBL" id="UQX87604.1"/>
    </source>
</evidence>
<dbReference type="Pfam" id="PF00486">
    <property type="entry name" value="Trans_reg_C"/>
    <property type="match status" value="1"/>
</dbReference>
<dbReference type="SMART" id="SM00448">
    <property type="entry name" value="REC"/>
    <property type="match status" value="1"/>
</dbReference>